<sequence>MLLTPSYGTAPNNDEQRRLTQNHGSRTKLFGEQDEEKPSNKDKGSREERTALELRLERISGERRLTTQSLMKETTLDNERTKNQSAMDNERATRRKRARERDNHSSTYKAIKKTSSKLPNCDARRKTSDAATLELSCERKTEKKNVVIGRIVGVLSRKKGANILGFLEEKDIMRFTRFLRLSRFTRILRPSRFRRFLRLSKFTRFLHLSRFSWFLRLSKFTRFLRLSRFTMFLRLPIYKVFALLQVYEVLRLSRFTWFLYLSKKKGSYACPTKFIGYGTPSTNVTALQQNPQGCYTLY</sequence>
<reference evidence="2 3" key="1">
    <citation type="journal article" date="2023" name="Life. Sci Alliance">
        <title>Evolutionary insights into 3D genome organization and epigenetic landscape of Vigna mungo.</title>
        <authorList>
            <person name="Junaid A."/>
            <person name="Singh B."/>
            <person name="Bhatia S."/>
        </authorList>
    </citation>
    <scope>NUCLEOTIDE SEQUENCE [LARGE SCALE GENOMIC DNA]</scope>
    <source>
        <strain evidence="2">Urdbean</strain>
    </source>
</reference>
<keyword evidence="3" id="KW-1185">Reference proteome</keyword>
<accession>A0AAQ3S6D0</accession>
<evidence type="ECO:0000256" key="1">
    <source>
        <dbReference type="SAM" id="MobiDB-lite"/>
    </source>
</evidence>
<dbReference type="Proteomes" id="UP001374535">
    <property type="component" value="Chromosome 3"/>
</dbReference>
<protein>
    <submittedName>
        <fullName evidence="2">Uncharacterized protein</fullName>
    </submittedName>
</protein>
<name>A0AAQ3S6D0_VIGMU</name>
<proteinExistence type="predicted"/>
<feature type="compositionally biased region" description="Basic and acidic residues" evidence="1">
    <location>
        <begin position="36"/>
        <end position="65"/>
    </location>
</feature>
<dbReference type="EMBL" id="CP144698">
    <property type="protein sequence ID" value="WVZ17401.1"/>
    <property type="molecule type" value="Genomic_DNA"/>
</dbReference>
<feature type="region of interest" description="Disordered" evidence="1">
    <location>
        <begin position="1"/>
        <end position="107"/>
    </location>
</feature>
<evidence type="ECO:0000313" key="3">
    <source>
        <dbReference type="Proteomes" id="UP001374535"/>
    </source>
</evidence>
<organism evidence="2 3">
    <name type="scientific">Vigna mungo</name>
    <name type="common">Black gram</name>
    <name type="synonym">Phaseolus mungo</name>
    <dbReference type="NCBI Taxonomy" id="3915"/>
    <lineage>
        <taxon>Eukaryota</taxon>
        <taxon>Viridiplantae</taxon>
        <taxon>Streptophyta</taxon>
        <taxon>Embryophyta</taxon>
        <taxon>Tracheophyta</taxon>
        <taxon>Spermatophyta</taxon>
        <taxon>Magnoliopsida</taxon>
        <taxon>eudicotyledons</taxon>
        <taxon>Gunneridae</taxon>
        <taxon>Pentapetalae</taxon>
        <taxon>rosids</taxon>
        <taxon>fabids</taxon>
        <taxon>Fabales</taxon>
        <taxon>Fabaceae</taxon>
        <taxon>Papilionoideae</taxon>
        <taxon>50 kb inversion clade</taxon>
        <taxon>NPAAA clade</taxon>
        <taxon>indigoferoid/millettioid clade</taxon>
        <taxon>Phaseoleae</taxon>
        <taxon>Vigna</taxon>
    </lineage>
</organism>
<feature type="compositionally biased region" description="Basic and acidic residues" evidence="1">
    <location>
        <begin position="74"/>
        <end position="92"/>
    </location>
</feature>
<dbReference type="AlphaFoldDB" id="A0AAQ3S6D0"/>
<evidence type="ECO:0000313" key="2">
    <source>
        <dbReference type="EMBL" id="WVZ17401.1"/>
    </source>
</evidence>
<gene>
    <name evidence="2" type="ORF">V8G54_010383</name>
</gene>
<feature type="compositionally biased region" description="Polar residues" evidence="1">
    <location>
        <begin position="1"/>
        <end position="24"/>
    </location>
</feature>